<accession>A0A8K0JEH9</accession>
<dbReference type="EMBL" id="JABELV010000281">
    <property type="protein sequence ID" value="KAG7527474.1"/>
    <property type="molecule type" value="Genomic_DNA"/>
</dbReference>
<dbReference type="AlphaFoldDB" id="A0A8K0JEH9"/>
<sequence>MTNHPTSLGVGDVRSVFPRFSLQAILLSGGRGRTFLKRLFGEGLRFRRSQDLSKISANVRNHVRTAGSSRENRQKLKGIRSQKRNKGIKFHYGLYPTDRENDRHRGGENVGIFCPASCQLVRKEGMAVGILCPVPHSSRVPRITGFSRLLGRGEEARRRGKLIRYDESIQTIHSHLESHTSFSIDTLTPRHTCSYSQAMSYSSQSISNREPTRDSSIESGYILDRVENGITQRAHQAIQQTYRGLGAEATGQPAYATNAYAVLEVFSFEQRRLGDNRISLPDANRYKMANAISLVVPPQCPDATDPPQTQNHAAAAPIPGLVATGQNLAKKVKRLAPSVTLLPTSQPSPCIPFMARQTANAPFHTNSCLRQGIQAHLKLTDLVIVTFHSRFIECFTMSVWGDDDTSYLSDDGSSRDDRPPNFRGDIYKEIEYIYDNTDEERHHQHALNEYLQGAMNQCGIQLPERKAGRMKFAVTQVLNDYSWELWRTLLWDRLVSISRSNPLHGKLSSVLRTDHEAPSRILVIEQTLLAHLRCCKTQTGHS</sequence>
<dbReference type="Proteomes" id="UP000812966">
    <property type="component" value="Unassembled WGS sequence"/>
</dbReference>
<comment type="caution">
    <text evidence="1">The sequence shown here is derived from an EMBL/GenBank/DDBJ whole genome shotgun (WGS) entry which is preliminary data.</text>
</comment>
<name>A0A8K0JEH9_9TREE</name>
<proteinExistence type="predicted"/>
<reference evidence="1" key="1">
    <citation type="submission" date="2020-04" db="EMBL/GenBank/DDBJ databases">
        <title>Analysis of mating type loci in Filobasidium floriforme.</title>
        <authorList>
            <person name="Nowrousian M."/>
        </authorList>
    </citation>
    <scope>NUCLEOTIDE SEQUENCE</scope>
    <source>
        <strain evidence="1">CBS 6242</strain>
    </source>
</reference>
<organism evidence="1 2">
    <name type="scientific">Filobasidium floriforme</name>
    <dbReference type="NCBI Taxonomy" id="5210"/>
    <lineage>
        <taxon>Eukaryota</taxon>
        <taxon>Fungi</taxon>
        <taxon>Dikarya</taxon>
        <taxon>Basidiomycota</taxon>
        <taxon>Agaricomycotina</taxon>
        <taxon>Tremellomycetes</taxon>
        <taxon>Filobasidiales</taxon>
        <taxon>Filobasidiaceae</taxon>
        <taxon>Filobasidium</taxon>
    </lineage>
</organism>
<keyword evidence="2" id="KW-1185">Reference proteome</keyword>
<evidence type="ECO:0000313" key="2">
    <source>
        <dbReference type="Proteomes" id="UP000812966"/>
    </source>
</evidence>
<protein>
    <submittedName>
        <fullName evidence="1">Uncharacterized protein</fullName>
    </submittedName>
</protein>
<gene>
    <name evidence="1" type="ORF">FFLO_06900</name>
</gene>
<evidence type="ECO:0000313" key="1">
    <source>
        <dbReference type="EMBL" id="KAG7527474.1"/>
    </source>
</evidence>